<dbReference type="Proteomes" id="UP000011083">
    <property type="component" value="Unassembled WGS sequence"/>
</dbReference>
<dbReference type="EMBL" id="KB008093">
    <property type="protein sequence ID" value="ELR13389.1"/>
    <property type="molecule type" value="Genomic_DNA"/>
</dbReference>
<organism evidence="2 3">
    <name type="scientific">Acanthamoeba castellanii (strain ATCC 30010 / Neff)</name>
    <dbReference type="NCBI Taxonomy" id="1257118"/>
    <lineage>
        <taxon>Eukaryota</taxon>
        <taxon>Amoebozoa</taxon>
        <taxon>Discosea</taxon>
        <taxon>Longamoebia</taxon>
        <taxon>Centramoebida</taxon>
        <taxon>Acanthamoebidae</taxon>
        <taxon>Acanthamoeba</taxon>
    </lineage>
</organism>
<keyword evidence="3" id="KW-1185">Reference proteome</keyword>
<evidence type="ECO:0000313" key="3">
    <source>
        <dbReference type="Proteomes" id="UP000011083"/>
    </source>
</evidence>
<dbReference type="Pfam" id="PF00169">
    <property type="entry name" value="PH"/>
    <property type="match status" value="1"/>
</dbReference>
<dbReference type="PROSITE" id="PS50003">
    <property type="entry name" value="PH_DOMAIN"/>
    <property type="match status" value="1"/>
</dbReference>
<dbReference type="KEGG" id="acan:ACA1_243390"/>
<dbReference type="GeneID" id="14914058"/>
<dbReference type="VEuPathDB" id="AmoebaDB:ACA1_243390"/>
<name>L8GKL6_ACACF</name>
<dbReference type="AlphaFoldDB" id="L8GKL6"/>
<evidence type="ECO:0000313" key="2">
    <source>
        <dbReference type="EMBL" id="ELR13389.1"/>
    </source>
</evidence>
<reference evidence="2 3" key="1">
    <citation type="journal article" date="2013" name="Genome Biol.">
        <title>Genome of Acanthamoeba castellanii highlights extensive lateral gene transfer and early evolution of tyrosine kinase signaling.</title>
        <authorList>
            <person name="Clarke M."/>
            <person name="Lohan A.J."/>
            <person name="Liu B."/>
            <person name="Lagkouvardos I."/>
            <person name="Roy S."/>
            <person name="Zafar N."/>
            <person name="Bertelli C."/>
            <person name="Schilde C."/>
            <person name="Kianianmomeni A."/>
            <person name="Burglin T.R."/>
            <person name="Frech C."/>
            <person name="Turcotte B."/>
            <person name="Kopec K.O."/>
            <person name="Synnott J.M."/>
            <person name="Choo C."/>
            <person name="Paponov I."/>
            <person name="Finkler A."/>
            <person name="Soon Heng Tan C."/>
            <person name="Hutchins A.P."/>
            <person name="Weinmeier T."/>
            <person name="Rattei T."/>
            <person name="Chu J.S."/>
            <person name="Gimenez G."/>
            <person name="Irimia M."/>
            <person name="Rigden D.J."/>
            <person name="Fitzpatrick D.A."/>
            <person name="Lorenzo-Morales J."/>
            <person name="Bateman A."/>
            <person name="Chiu C.H."/>
            <person name="Tang P."/>
            <person name="Hegemann P."/>
            <person name="Fromm H."/>
            <person name="Raoult D."/>
            <person name="Greub G."/>
            <person name="Miranda-Saavedra D."/>
            <person name="Chen N."/>
            <person name="Nash P."/>
            <person name="Ginger M.L."/>
            <person name="Horn M."/>
            <person name="Schaap P."/>
            <person name="Caler L."/>
            <person name="Loftus B."/>
        </authorList>
    </citation>
    <scope>NUCLEOTIDE SEQUENCE [LARGE SCALE GENOMIC DNA]</scope>
    <source>
        <strain evidence="2 3">Neff</strain>
    </source>
</reference>
<dbReference type="InterPro" id="IPR011993">
    <property type="entry name" value="PH-like_dom_sf"/>
</dbReference>
<protein>
    <recommendedName>
        <fullName evidence="1">PH domain-containing protein</fullName>
    </recommendedName>
</protein>
<dbReference type="Gene3D" id="2.30.29.30">
    <property type="entry name" value="Pleckstrin-homology domain (PH domain)/Phosphotyrosine-binding domain (PTB)"/>
    <property type="match status" value="1"/>
</dbReference>
<dbReference type="RefSeq" id="XP_004335402.1">
    <property type="nucleotide sequence ID" value="XM_004335354.1"/>
</dbReference>
<sequence length="110" mass="12541">MEEVQCYLFTDLLLLLSEQQSRSSPRMERTCRHRLPLLTLSLPSSLSTSKGKEDGKFLLSTSRDTFVFECQSAEEGVEWMTALRDNIRHLLEKQATFEAAKLQGSTKKVS</sequence>
<evidence type="ECO:0000259" key="1">
    <source>
        <dbReference type="PROSITE" id="PS50003"/>
    </source>
</evidence>
<feature type="domain" description="PH" evidence="1">
    <location>
        <begin position="1"/>
        <end position="88"/>
    </location>
</feature>
<dbReference type="InterPro" id="IPR001849">
    <property type="entry name" value="PH_domain"/>
</dbReference>
<accession>L8GKL6</accession>
<gene>
    <name evidence="2" type="ORF">ACA1_243390</name>
</gene>
<dbReference type="SUPFAM" id="SSF50729">
    <property type="entry name" value="PH domain-like"/>
    <property type="match status" value="1"/>
</dbReference>
<proteinExistence type="predicted"/>